<evidence type="ECO:0000313" key="2">
    <source>
        <dbReference type="Proteomes" id="UP000264492"/>
    </source>
</evidence>
<sequence length="70" mass="7811">MTMKASNTFPFDLHWTCEDLAGAMPLRLSELFDFEAAPLPPSANSEPAPTAAWRRNGYVRDAAPLSFRVR</sequence>
<keyword evidence="2" id="KW-1185">Reference proteome</keyword>
<comment type="caution">
    <text evidence="1">The sequence shown here is derived from an EMBL/GenBank/DDBJ whole genome shotgun (WGS) entry which is preliminary data.</text>
</comment>
<gene>
    <name evidence="1" type="ORF">DX914_18485</name>
</gene>
<name>A0A371JX79_9GAMM</name>
<dbReference type="Proteomes" id="UP000264492">
    <property type="component" value="Unassembled WGS sequence"/>
</dbReference>
<evidence type="ECO:0000313" key="1">
    <source>
        <dbReference type="EMBL" id="RDZ26258.1"/>
    </source>
</evidence>
<dbReference type="EMBL" id="QTSU01000004">
    <property type="protein sequence ID" value="RDZ26258.1"/>
    <property type="molecule type" value="Genomic_DNA"/>
</dbReference>
<accession>A0A371JX79</accession>
<dbReference type="AlphaFoldDB" id="A0A371JX79"/>
<reference evidence="1 2" key="1">
    <citation type="submission" date="2018-08" db="EMBL/GenBank/DDBJ databases">
        <title>Lysobacter sp. zong2l5, whole genome shotgun sequence.</title>
        <authorList>
            <person name="Zhang X."/>
            <person name="Feng G."/>
            <person name="Zhu H."/>
        </authorList>
    </citation>
    <scope>NUCLEOTIDE SEQUENCE [LARGE SCALE GENOMIC DNA]</scope>
    <source>
        <strain evidence="2">zong2l5</strain>
    </source>
</reference>
<protein>
    <submittedName>
        <fullName evidence="1">Uncharacterized protein</fullName>
    </submittedName>
</protein>
<organism evidence="1 2">
    <name type="scientific">Lysobacter silvisoli</name>
    <dbReference type="NCBI Taxonomy" id="2293254"/>
    <lineage>
        <taxon>Bacteria</taxon>
        <taxon>Pseudomonadati</taxon>
        <taxon>Pseudomonadota</taxon>
        <taxon>Gammaproteobacteria</taxon>
        <taxon>Lysobacterales</taxon>
        <taxon>Lysobacteraceae</taxon>
        <taxon>Lysobacter</taxon>
    </lineage>
</organism>
<proteinExistence type="predicted"/>